<accession>A0ABD6B0Y4</accession>
<evidence type="ECO:0000313" key="2">
    <source>
        <dbReference type="EMBL" id="MFD1515420.1"/>
    </source>
</evidence>
<feature type="transmembrane region" description="Helical" evidence="1">
    <location>
        <begin position="38"/>
        <end position="62"/>
    </location>
</feature>
<comment type="caution">
    <text evidence="2">The sequence shown here is derived from an EMBL/GenBank/DDBJ whole genome shotgun (WGS) entry which is preliminary data.</text>
</comment>
<evidence type="ECO:0000313" key="3">
    <source>
        <dbReference type="Proteomes" id="UP001597187"/>
    </source>
</evidence>
<dbReference type="Proteomes" id="UP001597187">
    <property type="component" value="Unassembled WGS sequence"/>
</dbReference>
<gene>
    <name evidence="2" type="ORF">ACFSBT_19240</name>
</gene>
<proteinExistence type="predicted"/>
<keyword evidence="1" id="KW-0472">Membrane</keyword>
<name>A0ABD6B0Y4_9EURY</name>
<keyword evidence="1" id="KW-1133">Transmembrane helix</keyword>
<sequence>MDFTRDGRARAVLAVVLIVALASTAVVAQNSLLTQVGQYVSVGDIGGLLFVAWLTVLLVMVVDRTAETGYDRE</sequence>
<reference evidence="2 3" key="1">
    <citation type="journal article" date="2019" name="Int. J. Syst. Evol. Microbiol.">
        <title>The Global Catalogue of Microorganisms (GCM) 10K type strain sequencing project: providing services to taxonomists for standard genome sequencing and annotation.</title>
        <authorList>
            <consortium name="The Broad Institute Genomics Platform"/>
            <consortium name="The Broad Institute Genome Sequencing Center for Infectious Disease"/>
            <person name="Wu L."/>
            <person name="Ma J."/>
        </authorList>
    </citation>
    <scope>NUCLEOTIDE SEQUENCE [LARGE SCALE GENOMIC DNA]</scope>
    <source>
        <strain evidence="2 3">CGMCC 1.12563</strain>
    </source>
</reference>
<dbReference type="EMBL" id="JBHUDC010000008">
    <property type="protein sequence ID" value="MFD1515420.1"/>
    <property type="molecule type" value="Genomic_DNA"/>
</dbReference>
<evidence type="ECO:0000256" key="1">
    <source>
        <dbReference type="SAM" id="Phobius"/>
    </source>
</evidence>
<keyword evidence="1" id="KW-0812">Transmembrane</keyword>
<organism evidence="2 3">
    <name type="scientific">Halomarina rubra</name>
    <dbReference type="NCBI Taxonomy" id="2071873"/>
    <lineage>
        <taxon>Archaea</taxon>
        <taxon>Methanobacteriati</taxon>
        <taxon>Methanobacteriota</taxon>
        <taxon>Stenosarchaea group</taxon>
        <taxon>Halobacteria</taxon>
        <taxon>Halobacteriales</taxon>
        <taxon>Natronomonadaceae</taxon>
        <taxon>Halomarina</taxon>
    </lineage>
</organism>
<dbReference type="AlphaFoldDB" id="A0ABD6B0Y4"/>
<keyword evidence="3" id="KW-1185">Reference proteome</keyword>
<dbReference type="RefSeq" id="WP_250875338.1">
    <property type="nucleotide sequence ID" value="NZ_JALXFV010000008.1"/>
</dbReference>
<protein>
    <submittedName>
        <fullName evidence="2">Uncharacterized protein</fullName>
    </submittedName>
</protein>